<reference evidence="3 6" key="2">
    <citation type="submission" date="2020-07" db="EMBL/GenBank/DDBJ databases">
        <title>Sequencing the genomes of 1000 actinobacteria strains.</title>
        <authorList>
            <person name="Klenk H.-P."/>
        </authorList>
    </citation>
    <scope>NUCLEOTIDE SEQUENCE [LARGE SCALE GENOMIC DNA]</scope>
    <source>
        <strain evidence="3 6">DSM 23870</strain>
    </source>
</reference>
<feature type="transmembrane region" description="Helical" evidence="1">
    <location>
        <begin position="61"/>
        <end position="80"/>
    </location>
</feature>
<evidence type="ECO:0000313" key="4">
    <source>
        <dbReference type="EMBL" id="RXZ87594.1"/>
    </source>
</evidence>
<dbReference type="InterPro" id="IPR000160">
    <property type="entry name" value="GGDEF_dom"/>
</dbReference>
<sequence>MIDLSTLTLVTAVVVVTVGLVFILDTLLWRDNRPGRIWSISFMSGMLTVFSYMLWSTDTAFWWAIAIGNGAFVLSIACLWSGARVFNGRNALLWVTAAAPAVAVVAVLIEGPQGGSWAGAFFELAGVSAFAVAAGVEMLRGRLGAIGYARITAVAFFTAGSFYIVRTIIFVAFGAGSPYFTTFFGSEAASFVTIVFVIIVGITMSVLRIDSSRVAAGSTRHYFEAASNGVLARDSFEWTVSVWLERAEFHDAQLAMMYVRVDDYSDIVDAYGRAVSDQLVEEWMGIVRRHAPPHSDIGEINEGELAIVSPMSSPAEARAAAEAIRSGLQSDSSPNGNVRATISIGVSLTDYVGFAYSSMLEAADAACERAQEDGGDREVVDTGLTNRA</sequence>
<dbReference type="PANTHER" id="PTHR33121:SF70">
    <property type="entry name" value="SIGNALING PROTEIN YKOW"/>
    <property type="match status" value="1"/>
</dbReference>
<protein>
    <submittedName>
        <fullName evidence="3">Diguanylate cyclase (GGDEF)-like protein</fullName>
    </submittedName>
    <submittedName>
        <fullName evidence="4">GGDEF domain-containing protein</fullName>
    </submittedName>
</protein>
<name>A0A4Q2M600_9MICO</name>
<dbReference type="PROSITE" id="PS50887">
    <property type="entry name" value="GGDEF"/>
    <property type="match status" value="1"/>
</dbReference>
<dbReference type="RefSeq" id="WP_129173347.1">
    <property type="nucleotide sequence ID" value="NZ_JACCBI010000001.1"/>
</dbReference>
<dbReference type="Pfam" id="PF00990">
    <property type="entry name" value="GGDEF"/>
    <property type="match status" value="1"/>
</dbReference>
<feature type="transmembrane region" description="Helical" evidence="1">
    <location>
        <begin position="37"/>
        <end position="55"/>
    </location>
</feature>
<dbReference type="EMBL" id="JACCBI010000001">
    <property type="protein sequence ID" value="NYD66950.1"/>
    <property type="molecule type" value="Genomic_DNA"/>
</dbReference>
<reference evidence="4 5" key="1">
    <citation type="submission" date="2019-01" db="EMBL/GenBank/DDBJ databases">
        <title>Agromyces.</title>
        <authorList>
            <person name="Li J."/>
        </authorList>
    </citation>
    <scope>NUCLEOTIDE SEQUENCE [LARGE SCALE GENOMIC DNA]</scope>
    <source>
        <strain evidence="4 5">DSM 23870</strain>
    </source>
</reference>
<dbReference type="PANTHER" id="PTHR33121">
    <property type="entry name" value="CYCLIC DI-GMP PHOSPHODIESTERASE PDEF"/>
    <property type="match status" value="1"/>
</dbReference>
<dbReference type="InterPro" id="IPR043128">
    <property type="entry name" value="Rev_trsase/Diguanyl_cyclase"/>
</dbReference>
<evidence type="ECO:0000259" key="2">
    <source>
        <dbReference type="PROSITE" id="PS50887"/>
    </source>
</evidence>
<organism evidence="4 5">
    <name type="scientific">Agromyces atrinae</name>
    <dbReference type="NCBI Taxonomy" id="592376"/>
    <lineage>
        <taxon>Bacteria</taxon>
        <taxon>Bacillati</taxon>
        <taxon>Actinomycetota</taxon>
        <taxon>Actinomycetes</taxon>
        <taxon>Micrococcales</taxon>
        <taxon>Microbacteriaceae</taxon>
        <taxon>Agromyces</taxon>
    </lineage>
</organism>
<gene>
    <name evidence="3" type="ORF">BJ972_001469</name>
    <name evidence="4" type="ORF">ESP50_06675</name>
</gene>
<dbReference type="OrthoDB" id="5115878at2"/>
<dbReference type="InterPro" id="IPR029787">
    <property type="entry name" value="Nucleotide_cyclase"/>
</dbReference>
<keyword evidence="1" id="KW-0472">Membrane</keyword>
<accession>A0A4Q2M600</accession>
<keyword evidence="5" id="KW-1185">Reference proteome</keyword>
<dbReference type="NCBIfam" id="TIGR00254">
    <property type="entry name" value="GGDEF"/>
    <property type="match status" value="1"/>
</dbReference>
<dbReference type="Gene3D" id="3.30.70.270">
    <property type="match status" value="1"/>
</dbReference>
<dbReference type="SMART" id="SM00267">
    <property type="entry name" value="GGDEF"/>
    <property type="match status" value="1"/>
</dbReference>
<evidence type="ECO:0000256" key="1">
    <source>
        <dbReference type="SAM" id="Phobius"/>
    </source>
</evidence>
<evidence type="ECO:0000313" key="6">
    <source>
        <dbReference type="Proteomes" id="UP000581087"/>
    </source>
</evidence>
<dbReference type="EMBL" id="SDPM01000002">
    <property type="protein sequence ID" value="RXZ87594.1"/>
    <property type="molecule type" value="Genomic_DNA"/>
</dbReference>
<keyword evidence="1" id="KW-0812">Transmembrane</keyword>
<comment type="caution">
    <text evidence="4">The sequence shown here is derived from an EMBL/GenBank/DDBJ whole genome shotgun (WGS) entry which is preliminary data.</text>
</comment>
<dbReference type="Proteomes" id="UP000292686">
    <property type="component" value="Unassembled WGS sequence"/>
</dbReference>
<feature type="transmembrane region" description="Helical" evidence="1">
    <location>
        <begin position="92"/>
        <end position="109"/>
    </location>
</feature>
<feature type="transmembrane region" description="Helical" evidence="1">
    <location>
        <begin position="6"/>
        <end position="25"/>
    </location>
</feature>
<dbReference type="SUPFAM" id="SSF55073">
    <property type="entry name" value="Nucleotide cyclase"/>
    <property type="match status" value="1"/>
</dbReference>
<feature type="transmembrane region" description="Helical" evidence="1">
    <location>
        <begin position="188"/>
        <end position="207"/>
    </location>
</feature>
<dbReference type="GO" id="GO:0071111">
    <property type="term" value="F:cyclic-guanylate-specific phosphodiesterase activity"/>
    <property type="evidence" value="ECO:0007669"/>
    <property type="project" value="InterPro"/>
</dbReference>
<feature type="transmembrane region" description="Helical" evidence="1">
    <location>
        <begin position="115"/>
        <end position="139"/>
    </location>
</feature>
<keyword evidence="1" id="KW-1133">Transmembrane helix</keyword>
<evidence type="ECO:0000313" key="3">
    <source>
        <dbReference type="EMBL" id="NYD66950.1"/>
    </source>
</evidence>
<feature type="transmembrane region" description="Helical" evidence="1">
    <location>
        <begin position="151"/>
        <end position="176"/>
    </location>
</feature>
<dbReference type="Proteomes" id="UP000581087">
    <property type="component" value="Unassembled WGS sequence"/>
</dbReference>
<evidence type="ECO:0000313" key="5">
    <source>
        <dbReference type="Proteomes" id="UP000292686"/>
    </source>
</evidence>
<proteinExistence type="predicted"/>
<feature type="domain" description="GGDEF" evidence="2">
    <location>
        <begin position="252"/>
        <end position="383"/>
    </location>
</feature>
<dbReference type="InterPro" id="IPR050706">
    <property type="entry name" value="Cyclic-di-GMP_PDE-like"/>
</dbReference>
<dbReference type="AlphaFoldDB" id="A0A4Q2M600"/>